<feature type="transmembrane region" description="Helical" evidence="1">
    <location>
        <begin position="188"/>
        <end position="213"/>
    </location>
</feature>
<keyword evidence="1" id="KW-1133">Transmembrane helix</keyword>
<dbReference type="EMBL" id="JACCBI010000001">
    <property type="protein sequence ID" value="NYD67614.1"/>
    <property type="molecule type" value="Genomic_DNA"/>
</dbReference>
<feature type="transmembrane region" description="Helical" evidence="1">
    <location>
        <begin position="161"/>
        <end position="182"/>
    </location>
</feature>
<dbReference type="AlphaFoldDB" id="A0A4Q2M827"/>
<keyword evidence="4" id="KW-1185">Reference proteome</keyword>
<feature type="transmembrane region" description="Helical" evidence="1">
    <location>
        <begin position="234"/>
        <end position="255"/>
    </location>
</feature>
<gene>
    <name evidence="2" type="ORF">BJ972_002133</name>
    <name evidence="3" type="ORF">ESP50_03075</name>
</gene>
<feature type="transmembrane region" description="Helical" evidence="1">
    <location>
        <begin position="74"/>
        <end position="94"/>
    </location>
</feature>
<dbReference type="OrthoDB" id="5117630at2"/>
<feature type="transmembrane region" description="Helical" evidence="1">
    <location>
        <begin position="267"/>
        <end position="290"/>
    </location>
</feature>
<reference evidence="2 5" key="2">
    <citation type="submission" date="2020-07" db="EMBL/GenBank/DDBJ databases">
        <title>Sequencing the genomes of 1000 actinobacteria strains.</title>
        <authorList>
            <person name="Klenk H.-P."/>
        </authorList>
    </citation>
    <scope>NUCLEOTIDE SEQUENCE [LARGE SCALE GENOMIC DNA]</scope>
    <source>
        <strain evidence="2 5">DSM 23870</strain>
    </source>
</reference>
<evidence type="ECO:0000313" key="4">
    <source>
        <dbReference type="Proteomes" id="UP000292686"/>
    </source>
</evidence>
<accession>A0A4Q2M827</accession>
<name>A0A4Q2M827_9MICO</name>
<feature type="transmembrane region" description="Helical" evidence="1">
    <location>
        <begin position="6"/>
        <end position="26"/>
    </location>
</feature>
<dbReference type="Proteomes" id="UP000292686">
    <property type="component" value="Unassembled WGS sequence"/>
</dbReference>
<evidence type="ECO:0000313" key="5">
    <source>
        <dbReference type="Proteomes" id="UP000581087"/>
    </source>
</evidence>
<dbReference type="Proteomes" id="UP000581087">
    <property type="component" value="Unassembled WGS sequence"/>
</dbReference>
<reference evidence="3 4" key="1">
    <citation type="submission" date="2019-01" db="EMBL/GenBank/DDBJ databases">
        <title>Agromyces.</title>
        <authorList>
            <person name="Li J."/>
        </authorList>
    </citation>
    <scope>NUCLEOTIDE SEQUENCE [LARGE SCALE GENOMIC DNA]</scope>
    <source>
        <strain evidence="3 4">DSM 23870</strain>
    </source>
</reference>
<comment type="caution">
    <text evidence="3">The sequence shown here is derived from an EMBL/GenBank/DDBJ whole genome shotgun (WGS) entry which is preliminary data.</text>
</comment>
<protein>
    <submittedName>
        <fullName evidence="3">Uncharacterized protein</fullName>
    </submittedName>
</protein>
<evidence type="ECO:0000256" key="1">
    <source>
        <dbReference type="SAM" id="Phobius"/>
    </source>
</evidence>
<sequence>MNEPILTTISVVVAAAVVAVLVIALVRSAGERGMQRFARMHGLDRISGADDASDAEQQSIDATLRRAIITRARWTAGIGALGVAAIALICLLVPDLFAAPYWTLPLIAVLYLSIVVASATSSTLSAVRERHAAGPRVARLDSPSLTDYVPPIELVSMRITAGLALVASVTLVVLLVALPDVADRATGIWSAASAAITLAALFVVVESVVRLIVSNPRRASTEHALQWDDALRSSTIRGLVNLPTVLAMLVGLFVASQLSSLLEPAGIVVVMVAFLVFPGIVLTLAIIAAANSPELYYLKRLWPEQATRVDASFRTQSVEEHARS</sequence>
<keyword evidence="1" id="KW-0472">Membrane</keyword>
<proteinExistence type="predicted"/>
<feature type="transmembrane region" description="Helical" evidence="1">
    <location>
        <begin position="106"/>
        <end position="127"/>
    </location>
</feature>
<keyword evidence="1" id="KW-0812">Transmembrane</keyword>
<dbReference type="EMBL" id="SDPM01000001">
    <property type="protein sequence ID" value="RXZ88178.1"/>
    <property type="molecule type" value="Genomic_DNA"/>
</dbReference>
<dbReference type="RefSeq" id="WP_129172442.1">
    <property type="nucleotide sequence ID" value="NZ_JACCBI010000001.1"/>
</dbReference>
<evidence type="ECO:0000313" key="2">
    <source>
        <dbReference type="EMBL" id="NYD67614.1"/>
    </source>
</evidence>
<evidence type="ECO:0000313" key="3">
    <source>
        <dbReference type="EMBL" id="RXZ88178.1"/>
    </source>
</evidence>
<organism evidence="3 4">
    <name type="scientific">Agromyces atrinae</name>
    <dbReference type="NCBI Taxonomy" id="592376"/>
    <lineage>
        <taxon>Bacteria</taxon>
        <taxon>Bacillati</taxon>
        <taxon>Actinomycetota</taxon>
        <taxon>Actinomycetes</taxon>
        <taxon>Micrococcales</taxon>
        <taxon>Microbacteriaceae</taxon>
        <taxon>Agromyces</taxon>
    </lineage>
</organism>